<name>A0A9N9J4K5_9GLOM</name>
<feature type="non-terminal residue" evidence="1">
    <location>
        <position position="97"/>
    </location>
</feature>
<protein>
    <submittedName>
        <fullName evidence="1">28921_t:CDS:1</fullName>
    </submittedName>
</protein>
<keyword evidence="2" id="KW-1185">Reference proteome</keyword>
<proteinExistence type="predicted"/>
<comment type="caution">
    <text evidence="1">The sequence shown here is derived from an EMBL/GenBank/DDBJ whole genome shotgun (WGS) entry which is preliminary data.</text>
</comment>
<dbReference type="EMBL" id="CAJVPY010017742">
    <property type="protein sequence ID" value="CAG8763412.1"/>
    <property type="molecule type" value="Genomic_DNA"/>
</dbReference>
<accession>A0A9N9J4K5</accession>
<dbReference type="AlphaFoldDB" id="A0A9N9J4K5"/>
<organism evidence="1 2">
    <name type="scientific">Dentiscutata erythropus</name>
    <dbReference type="NCBI Taxonomy" id="1348616"/>
    <lineage>
        <taxon>Eukaryota</taxon>
        <taxon>Fungi</taxon>
        <taxon>Fungi incertae sedis</taxon>
        <taxon>Mucoromycota</taxon>
        <taxon>Glomeromycotina</taxon>
        <taxon>Glomeromycetes</taxon>
        <taxon>Diversisporales</taxon>
        <taxon>Gigasporaceae</taxon>
        <taxon>Dentiscutata</taxon>
    </lineage>
</organism>
<gene>
    <name evidence="1" type="ORF">DERYTH_LOCUS18030</name>
</gene>
<evidence type="ECO:0000313" key="1">
    <source>
        <dbReference type="EMBL" id="CAG8763412.1"/>
    </source>
</evidence>
<evidence type="ECO:0000313" key="2">
    <source>
        <dbReference type="Proteomes" id="UP000789405"/>
    </source>
</evidence>
<reference evidence="1" key="1">
    <citation type="submission" date="2021-06" db="EMBL/GenBank/DDBJ databases">
        <authorList>
            <person name="Kallberg Y."/>
            <person name="Tangrot J."/>
            <person name="Rosling A."/>
        </authorList>
    </citation>
    <scope>NUCLEOTIDE SEQUENCE</scope>
    <source>
        <strain evidence="1">MA453B</strain>
    </source>
</reference>
<dbReference type="OrthoDB" id="2434162at2759"/>
<dbReference type="Proteomes" id="UP000789405">
    <property type="component" value="Unassembled WGS sequence"/>
</dbReference>
<sequence length="97" mass="11139">MSRRGDENFWEVGILRKWKFQESRRTSIIELFSIGVSKNIDCAISDHKSTGGYYVYAKPTDNHKREALANVLNKIITTEELQNLIEDSNSESDNTSK</sequence>